<dbReference type="PROSITE" id="PS50097">
    <property type="entry name" value="BTB"/>
    <property type="match status" value="1"/>
</dbReference>
<evidence type="ECO:0000313" key="2">
    <source>
        <dbReference type="EMBL" id="KJK83536.1"/>
    </source>
</evidence>
<accession>A0A0D9PBV9</accession>
<dbReference type="AlphaFoldDB" id="A0A0D9PBV9"/>
<feature type="domain" description="BTB" evidence="1">
    <location>
        <begin position="24"/>
        <end position="91"/>
    </location>
</feature>
<dbReference type="InterPro" id="IPR000210">
    <property type="entry name" value="BTB/POZ_dom"/>
</dbReference>
<evidence type="ECO:0000259" key="1">
    <source>
        <dbReference type="PROSITE" id="PS50097"/>
    </source>
</evidence>
<dbReference type="Gene3D" id="3.30.710.10">
    <property type="entry name" value="Potassium Channel Kv1.1, Chain A"/>
    <property type="match status" value="1"/>
</dbReference>
<dbReference type="PANTHER" id="PTHR47843">
    <property type="entry name" value="BTB DOMAIN-CONTAINING PROTEIN-RELATED"/>
    <property type="match status" value="1"/>
</dbReference>
<proteinExistence type="predicted"/>
<dbReference type="Pfam" id="PF00651">
    <property type="entry name" value="BTB"/>
    <property type="match status" value="1"/>
</dbReference>
<dbReference type="Proteomes" id="UP000054544">
    <property type="component" value="Unassembled WGS sequence"/>
</dbReference>
<dbReference type="InterPro" id="IPR011333">
    <property type="entry name" value="SKP1/BTB/POZ_sf"/>
</dbReference>
<dbReference type="SMART" id="SM00225">
    <property type="entry name" value="BTB"/>
    <property type="match status" value="1"/>
</dbReference>
<dbReference type="PANTHER" id="PTHR47843:SF5">
    <property type="entry name" value="BTB_POZ DOMAIN PROTEIN"/>
    <property type="match status" value="1"/>
</dbReference>
<evidence type="ECO:0000313" key="3">
    <source>
        <dbReference type="Proteomes" id="UP000054544"/>
    </source>
</evidence>
<reference evidence="3" key="1">
    <citation type="journal article" date="2014" name="BMC Genomics">
        <title>The genome sequence of the biocontrol fungus Metarhizium anisopliae and comparative genomics of Metarhizium species.</title>
        <authorList>
            <person name="Pattemore J.A."/>
            <person name="Hane J.K."/>
            <person name="Williams A.H."/>
            <person name="Wilson B.A."/>
            <person name="Stodart B.J."/>
            <person name="Ash G.J."/>
        </authorList>
    </citation>
    <scope>NUCLEOTIDE SEQUENCE [LARGE SCALE GENOMIC DNA]</scope>
    <source>
        <strain evidence="3">BRIP 53293</strain>
    </source>
</reference>
<dbReference type="CDD" id="cd18186">
    <property type="entry name" value="BTB_POZ_ZBTB_KLHL-like"/>
    <property type="match status" value="1"/>
</dbReference>
<gene>
    <name evidence="2" type="ORF">H634G_01665</name>
</gene>
<sequence>MAKEAPINETLRAISKARQEGKYSDLLLACEDEKMPVHKIIVCPQSPVFDKACNGPFKERETGIYEIKDASIDTVRSMVDYMYTRQYSPTTQPDSVEPSGASYPIVFHARMFELADKYMIVGLQTLAASEFNKALEQETDVCKFLRSVPEIYSLASTASDKLREAVVWEFRRWIAWQEFDATVKEVLREVIGNVPQFAEELLDSFLDSTLLDECSCSEGRTKRIRRALDIPKCDREANGPDFGYLGKVQGLVLYDKDSE</sequence>
<dbReference type="STRING" id="1291518.A0A0D9PBV9"/>
<name>A0A0D9PBV9_METAN</name>
<organism evidence="2 3">
    <name type="scientific">Metarhizium anisopliae BRIP 53293</name>
    <dbReference type="NCBI Taxonomy" id="1291518"/>
    <lineage>
        <taxon>Eukaryota</taxon>
        <taxon>Fungi</taxon>
        <taxon>Dikarya</taxon>
        <taxon>Ascomycota</taxon>
        <taxon>Pezizomycotina</taxon>
        <taxon>Sordariomycetes</taxon>
        <taxon>Hypocreomycetidae</taxon>
        <taxon>Hypocreales</taxon>
        <taxon>Clavicipitaceae</taxon>
        <taxon>Metarhizium</taxon>
    </lineage>
</organism>
<dbReference type="EMBL" id="KE384721">
    <property type="protein sequence ID" value="KJK83536.1"/>
    <property type="molecule type" value="Genomic_DNA"/>
</dbReference>
<dbReference type="SUPFAM" id="SSF54695">
    <property type="entry name" value="POZ domain"/>
    <property type="match status" value="1"/>
</dbReference>
<keyword evidence="3" id="KW-1185">Reference proteome</keyword>
<protein>
    <recommendedName>
        <fullName evidence="1">BTB domain-containing protein</fullName>
    </recommendedName>
</protein>
<dbReference type="OrthoDB" id="6359816at2759"/>